<protein>
    <recommendedName>
        <fullName evidence="3">Reverse transcriptase RNase H-like domain-containing protein</fullName>
    </recommendedName>
</protein>
<proteinExistence type="predicted"/>
<evidence type="ECO:0000313" key="1">
    <source>
        <dbReference type="EMBL" id="OAE26657.1"/>
    </source>
</evidence>
<name>A0A176W0R1_MARPO</name>
<dbReference type="Proteomes" id="UP000077202">
    <property type="component" value="Unassembled WGS sequence"/>
</dbReference>
<dbReference type="PANTHER" id="PTHR34072:SF58">
    <property type="entry name" value="DNA (CYTOSINE-5-)-METHYLTRANSFERASE"/>
    <property type="match status" value="1"/>
</dbReference>
<evidence type="ECO:0008006" key="3">
    <source>
        <dbReference type="Google" id="ProtNLM"/>
    </source>
</evidence>
<dbReference type="EMBL" id="LVLJ01002141">
    <property type="protein sequence ID" value="OAE26657.1"/>
    <property type="molecule type" value="Genomic_DNA"/>
</dbReference>
<dbReference type="SUPFAM" id="SSF53098">
    <property type="entry name" value="Ribonuclease H-like"/>
    <property type="match status" value="1"/>
</dbReference>
<gene>
    <name evidence="1" type="ORF">AXG93_3490s1010</name>
</gene>
<accession>A0A176W0R1</accession>
<dbReference type="InterPro" id="IPR012337">
    <property type="entry name" value="RNaseH-like_sf"/>
</dbReference>
<dbReference type="GO" id="GO:0003676">
    <property type="term" value="F:nucleic acid binding"/>
    <property type="evidence" value="ECO:0007669"/>
    <property type="project" value="InterPro"/>
</dbReference>
<comment type="caution">
    <text evidence="1">The sequence shown here is derived from an EMBL/GenBank/DDBJ whole genome shotgun (WGS) entry which is preliminary data.</text>
</comment>
<evidence type="ECO:0000313" key="2">
    <source>
        <dbReference type="Proteomes" id="UP000077202"/>
    </source>
</evidence>
<keyword evidence="2" id="KW-1185">Reference proteome</keyword>
<dbReference type="AlphaFoldDB" id="A0A176W0R1"/>
<dbReference type="PANTHER" id="PTHR34072">
    <property type="entry name" value="ENZYMATIC POLYPROTEIN-RELATED"/>
    <property type="match status" value="1"/>
</dbReference>
<organism evidence="1 2">
    <name type="scientific">Marchantia polymorpha subsp. ruderalis</name>
    <dbReference type="NCBI Taxonomy" id="1480154"/>
    <lineage>
        <taxon>Eukaryota</taxon>
        <taxon>Viridiplantae</taxon>
        <taxon>Streptophyta</taxon>
        <taxon>Embryophyta</taxon>
        <taxon>Marchantiophyta</taxon>
        <taxon>Marchantiopsida</taxon>
        <taxon>Marchantiidae</taxon>
        <taxon>Marchantiales</taxon>
        <taxon>Marchantiaceae</taxon>
        <taxon>Marchantia</taxon>
    </lineage>
</organism>
<sequence length="164" mass="18790">MESDKLTGKLARWALILQEYDFQIVHRSGVANLDADGLNRNPYTTQEDDIGAMWHGEIDEEMVPDPEVEDGGLDQRDVHDDALVLEFLRTNHPEADGLAERVVQIVKIALCKYGLHNGHLEDWDIQVPWLAMEYRFSRQASMTSFSPYFLMYGQRPRLVGIDSL</sequence>
<reference evidence="1" key="1">
    <citation type="submission" date="2016-03" db="EMBL/GenBank/DDBJ databases">
        <title>Mechanisms controlling the formation of the plant cell surface in tip-growing cells are functionally conserved among land plants.</title>
        <authorList>
            <person name="Honkanen S."/>
            <person name="Jones V.A."/>
            <person name="Morieri G."/>
            <person name="Champion C."/>
            <person name="Hetherington A.J."/>
            <person name="Kelly S."/>
            <person name="Saint-Marcoux D."/>
            <person name="Proust H."/>
            <person name="Prescott H."/>
            <person name="Dolan L."/>
        </authorList>
    </citation>
    <scope>NUCLEOTIDE SEQUENCE [LARGE SCALE GENOMIC DNA]</scope>
    <source>
        <tissue evidence="1">Whole gametophyte</tissue>
    </source>
</reference>
<dbReference type="Gene3D" id="3.30.420.10">
    <property type="entry name" value="Ribonuclease H-like superfamily/Ribonuclease H"/>
    <property type="match status" value="1"/>
</dbReference>
<dbReference type="InterPro" id="IPR036397">
    <property type="entry name" value="RNaseH_sf"/>
</dbReference>